<accession>A0A1M5MKQ8</accession>
<dbReference type="OrthoDB" id="8688232at2"/>
<reference evidence="2 3" key="1">
    <citation type="submission" date="2016-11" db="EMBL/GenBank/DDBJ databases">
        <authorList>
            <person name="Jaros S."/>
            <person name="Januszkiewicz K."/>
            <person name="Wedrychowicz H."/>
        </authorList>
    </citation>
    <scope>NUCLEOTIDE SEQUENCE [LARGE SCALE GENOMIC DNA]</scope>
    <source>
        <strain evidence="2 3">CGMCC 1.10190</strain>
    </source>
</reference>
<dbReference type="EMBL" id="FQXE01000001">
    <property type="protein sequence ID" value="SHG77970.1"/>
    <property type="molecule type" value="Genomic_DNA"/>
</dbReference>
<name>A0A1M5MKQ8_9BURK</name>
<feature type="compositionally biased region" description="Low complexity" evidence="1">
    <location>
        <begin position="65"/>
        <end position="81"/>
    </location>
</feature>
<protein>
    <submittedName>
        <fullName evidence="2">Uncharacterized protein</fullName>
    </submittedName>
</protein>
<dbReference type="Proteomes" id="UP000184226">
    <property type="component" value="Unassembled WGS sequence"/>
</dbReference>
<keyword evidence="3" id="KW-1185">Reference proteome</keyword>
<evidence type="ECO:0000313" key="3">
    <source>
        <dbReference type="Proteomes" id="UP000184226"/>
    </source>
</evidence>
<gene>
    <name evidence="2" type="ORF">SAMN04488135_101252</name>
</gene>
<evidence type="ECO:0000313" key="2">
    <source>
        <dbReference type="EMBL" id="SHG77970.1"/>
    </source>
</evidence>
<sequence>MEQNQKPAHPSQQNPEQGNIRDVRQNEPANPDRHQSDPDLPGAHGKKNAGHANPAHNTPGHTRQDQPGQQEQGQPGQGETQSYPGIKGPKARDLQEDSAIDKEQVEQVKGGAGKDADTAKDKAGNATDDILDMPKE</sequence>
<dbReference type="STRING" id="658167.SAMN04488135_101252"/>
<dbReference type="RefSeq" id="WP_143160835.1">
    <property type="nucleotide sequence ID" value="NZ_FQXE01000001.1"/>
</dbReference>
<feature type="compositionally biased region" description="Basic and acidic residues" evidence="1">
    <location>
        <begin position="19"/>
        <end position="37"/>
    </location>
</feature>
<dbReference type="AlphaFoldDB" id="A0A1M5MKQ8"/>
<proteinExistence type="predicted"/>
<feature type="compositionally biased region" description="Polar residues" evidence="1">
    <location>
        <begin position="1"/>
        <end position="17"/>
    </location>
</feature>
<organism evidence="2 3">
    <name type="scientific">Pollutimonas bauzanensis</name>
    <dbReference type="NCBI Taxonomy" id="658167"/>
    <lineage>
        <taxon>Bacteria</taxon>
        <taxon>Pseudomonadati</taxon>
        <taxon>Pseudomonadota</taxon>
        <taxon>Betaproteobacteria</taxon>
        <taxon>Burkholderiales</taxon>
        <taxon>Alcaligenaceae</taxon>
        <taxon>Pollutimonas</taxon>
    </lineage>
</organism>
<feature type="compositionally biased region" description="Basic and acidic residues" evidence="1">
    <location>
        <begin position="90"/>
        <end position="123"/>
    </location>
</feature>
<feature type="region of interest" description="Disordered" evidence="1">
    <location>
        <begin position="1"/>
        <end position="136"/>
    </location>
</feature>
<evidence type="ECO:0000256" key="1">
    <source>
        <dbReference type="SAM" id="MobiDB-lite"/>
    </source>
</evidence>